<feature type="non-terminal residue" evidence="1">
    <location>
        <position position="1"/>
    </location>
</feature>
<comment type="caution">
    <text evidence="1">The sequence shown here is derived from an EMBL/GenBank/DDBJ whole genome shotgun (WGS) entry which is preliminary data.</text>
</comment>
<dbReference type="AlphaFoldDB" id="A0ABD5SPI6"/>
<keyword evidence="2" id="KW-1185">Reference proteome</keyword>
<sequence>AAANAVTDEMVADLGVAGTPDEARERLRTLVAETGIDQPIVVVPEPASSEVAETTIDALAPERL</sequence>
<name>A0ABD5SPI6_9EURY</name>
<accession>A0ABD5SPI6</accession>
<dbReference type="Gene3D" id="3.20.20.30">
    <property type="entry name" value="Luciferase-like domain"/>
    <property type="match status" value="1"/>
</dbReference>
<evidence type="ECO:0000313" key="1">
    <source>
        <dbReference type="EMBL" id="MFC6766897.1"/>
    </source>
</evidence>
<dbReference type="Proteomes" id="UP001596383">
    <property type="component" value="Unassembled WGS sequence"/>
</dbReference>
<gene>
    <name evidence="1" type="ORF">ACFQE6_18525</name>
</gene>
<organism evidence="1 2">
    <name type="scientific">Natrinema soli</name>
    <dbReference type="NCBI Taxonomy" id="1930624"/>
    <lineage>
        <taxon>Archaea</taxon>
        <taxon>Methanobacteriati</taxon>
        <taxon>Methanobacteriota</taxon>
        <taxon>Stenosarchaea group</taxon>
        <taxon>Halobacteria</taxon>
        <taxon>Halobacteriales</taxon>
        <taxon>Natrialbaceae</taxon>
        <taxon>Natrinema</taxon>
    </lineage>
</organism>
<evidence type="ECO:0000313" key="2">
    <source>
        <dbReference type="Proteomes" id="UP001596383"/>
    </source>
</evidence>
<dbReference type="InterPro" id="IPR036661">
    <property type="entry name" value="Luciferase-like_sf"/>
</dbReference>
<dbReference type="EMBL" id="JBHSWV010000302">
    <property type="protein sequence ID" value="MFC6766897.1"/>
    <property type="molecule type" value="Genomic_DNA"/>
</dbReference>
<protein>
    <submittedName>
        <fullName evidence="1">LLM class flavin-dependent oxidoreductase</fullName>
    </submittedName>
</protein>
<reference evidence="1 2" key="1">
    <citation type="journal article" date="2019" name="Int. J. Syst. Evol. Microbiol.">
        <title>The Global Catalogue of Microorganisms (GCM) 10K type strain sequencing project: providing services to taxonomists for standard genome sequencing and annotation.</title>
        <authorList>
            <consortium name="The Broad Institute Genomics Platform"/>
            <consortium name="The Broad Institute Genome Sequencing Center for Infectious Disease"/>
            <person name="Wu L."/>
            <person name="Ma J."/>
        </authorList>
    </citation>
    <scope>NUCLEOTIDE SEQUENCE [LARGE SCALE GENOMIC DNA]</scope>
    <source>
        <strain evidence="1 2">LMG 29247</strain>
    </source>
</reference>
<dbReference type="SUPFAM" id="SSF51679">
    <property type="entry name" value="Bacterial luciferase-like"/>
    <property type="match status" value="1"/>
</dbReference>
<proteinExistence type="predicted"/>